<comment type="caution">
    <text evidence="1">The sequence shown here is derived from an EMBL/GenBank/DDBJ whole genome shotgun (WGS) entry which is preliminary data.</text>
</comment>
<evidence type="ECO:0000313" key="2">
    <source>
        <dbReference type="Proteomes" id="UP000064189"/>
    </source>
</evidence>
<protein>
    <submittedName>
        <fullName evidence="1">Uncharacterized protein</fullName>
    </submittedName>
</protein>
<evidence type="ECO:0000313" key="1">
    <source>
        <dbReference type="EMBL" id="KWW17522.1"/>
    </source>
</evidence>
<dbReference type="EMBL" id="LNNH01000027">
    <property type="protein sequence ID" value="KWW17522.1"/>
    <property type="molecule type" value="Genomic_DNA"/>
</dbReference>
<name>A0A109MX48_9BACI</name>
<accession>A0A109MX48</accession>
<sequence length="272" mass="31440">MNTTVKPELALQDLLVKMSIDPKWSPDIKDGKFQRTVKKMNKEELLQLNVSAFHSERKGRWLQILAHLIPMFSMGIPLLKDELKCSSDNELMETDVFNEFFSSPFLWNIEFSIPHPLGYGKGIEKATAFIYFLRSYKEMLPLKLVELFELEYAIFKASYKLPSKNTSFLVGKLYKNTSATIMKTKYDVLSVIEGCADFHELLPCESFYIISPLNKTYRINSDYYRLLASFEEGHETDNLTDGERNIITSALKLRILCANPVDIEEQLIAHKR</sequence>
<keyword evidence="2" id="KW-1185">Reference proteome</keyword>
<gene>
    <name evidence="1" type="ORF">AS888_21090</name>
</gene>
<dbReference type="AlphaFoldDB" id="A0A109MX48"/>
<dbReference type="RefSeq" id="WP_061142663.1">
    <property type="nucleotide sequence ID" value="NZ_LNNH01000027.1"/>
</dbReference>
<dbReference type="Proteomes" id="UP000064189">
    <property type="component" value="Unassembled WGS sequence"/>
</dbReference>
<reference evidence="1 2" key="1">
    <citation type="submission" date="2015-11" db="EMBL/GenBank/DDBJ databases">
        <title>Genome Sequence of Bacillus simplex strain VanAntwerpen2.</title>
        <authorList>
            <person name="Couger M.B."/>
        </authorList>
    </citation>
    <scope>NUCLEOTIDE SEQUENCE [LARGE SCALE GENOMIC DNA]</scope>
    <source>
        <strain evidence="1 2">VanAntwerpen02</strain>
    </source>
</reference>
<proteinExistence type="predicted"/>
<organism evidence="1 2">
    <name type="scientific">Peribacillus simplex</name>
    <dbReference type="NCBI Taxonomy" id="1478"/>
    <lineage>
        <taxon>Bacteria</taxon>
        <taxon>Bacillati</taxon>
        <taxon>Bacillota</taxon>
        <taxon>Bacilli</taxon>
        <taxon>Bacillales</taxon>
        <taxon>Bacillaceae</taxon>
        <taxon>Peribacillus</taxon>
    </lineage>
</organism>